<reference evidence="2 3" key="1">
    <citation type="submission" date="2021-03" db="EMBL/GenBank/DDBJ databases">
        <title>Complete Genome Sequences of Two Lysobacter Strains Isolated from Sea Water (Lysobacter caseinilyticus) and Soil (Lysobacter helvus) in South Korea.</title>
        <authorList>
            <person name="Watanabe Y."/>
            <person name="Arakawa K."/>
        </authorList>
    </citation>
    <scope>NUCLEOTIDE SEQUENCE [LARGE SCALE GENOMIC DNA]</scope>
    <source>
        <strain evidence="2 3">D10</strain>
    </source>
</reference>
<evidence type="ECO:0000313" key="3">
    <source>
        <dbReference type="Proteomes" id="UP000680514"/>
    </source>
</evidence>
<accession>A0ABM7QD67</accession>
<evidence type="ECO:0000313" key="2">
    <source>
        <dbReference type="EMBL" id="BCT95517.1"/>
    </source>
</evidence>
<protein>
    <recommendedName>
        <fullName evidence="1">DUF4440 domain-containing protein</fullName>
    </recommendedName>
</protein>
<evidence type="ECO:0000259" key="1">
    <source>
        <dbReference type="Pfam" id="PF14534"/>
    </source>
</evidence>
<dbReference type="Pfam" id="PF14534">
    <property type="entry name" value="DUF4440"/>
    <property type="match status" value="1"/>
</dbReference>
<gene>
    <name evidence="2" type="ORF">LYSHEL_13880</name>
</gene>
<dbReference type="Gene3D" id="3.10.450.50">
    <property type="match status" value="1"/>
</dbReference>
<name>A0ABM7QD67_9GAMM</name>
<dbReference type="SUPFAM" id="SSF54427">
    <property type="entry name" value="NTF2-like"/>
    <property type="match status" value="1"/>
</dbReference>
<feature type="domain" description="DUF4440" evidence="1">
    <location>
        <begin position="26"/>
        <end position="134"/>
    </location>
</feature>
<dbReference type="EMBL" id="AP024546">
    <property type="protein sequence ID" value="BCT95517.1"/>
    <property type="molecule type" value="Genomic_DNA"/>
</dbReference>
<sequence>MSRALLKQTPPRQEAKQMADNDKDEIIALEKRFWQTMVDGNTDVALGLLAEPALMVSQHGAMQFDHAGYRKMADNPDYKLVKYELSNLSVLHPSDDVAILTYEVDQTTNEKGKDVRMKVSDSSTWVRQDGAWRCAIHTESPMQAR</sequence>
<dbReference type="InterPro" id="IPR027843">
    <property type="entry name" value="DUF4440"/>
</dbReference>
<organism evidence="2 3">
    <name type="scientific">Lysobacter helvus</name>
    <dbReference type="NCBI Taxonomy" id="2675059"/>
    <lineage>
        <taxon>Bacteria</taxon>
        <taxon>Pseudomonadati</taxon>
        <taxon>Pseudomonadota</taxon>
        <taxon>Gammaproteobacteria</taxon>
        <taxon>Lysobacterales</taxon>
        <taxon>Lysobacteraceae</taxon>
        <taxon>Lysobacter</taxon>
    </lineage>
</organism>
<dbReference type="Proteomes" id="UP000680514">
    <property type="component" value="Chromosome"/>
</dbReference>
<proteinExistence type="predicted"/>
<keyword evidence="3" id="KW-1185">Reference proteome</keyword>
<dbReference type="InterPro" id="IPR032710">
    <property type="entry name" value="NTF2-like_dom_sf"/>
</dbReference>